<sequence>MLLAKKDIDEQVILAKDQYWMESSSDSDQEINANMVFMAQIEKVLSESGESSSSAEETIAEQTSSLKPYVSNVILEKIIIDLKDKVVSLLEKDKANLKTIESLKLKGFESSENVISESENRSENDCLVVEKECDKVENSKVIALGMLKLNLDTFSSVRRLKNSGVIWKKKGSSNTSNVDLSAVSLSKLNKNVKRYSRKDLLSCNNSHLGETSSASVCNDVMNVFCNSRMCDLLDDNNFFIFDDESVRISPVSKMPFRKKPRDYMNVCSKSNSNKSLSRTVHKWLPKLQPLAEPHMTGNRALLMNFVEKFLGTVRFGNNDFAVIAGYGDVVIGSMTIKKVYYVEGLGHNLFSIGQFCYKGLEVAFQKSTWFVRNEDGVDLLTGDRSSNLYTIALNEVASSFSTCLLAKASSS</sequence>
<accession>A0A6L2LX54</accession>
<dbReference type="EMBL" id="BKCJ010005216">
    <property type="protein sequence ID" value="GEU65517.1"/>
    <property type="molecule type" value="Genomic_DNA"/>
</dbReference>
<gene>
    <name evidence="2" type="ORF">Tci_037495</name>
</gene>
<evidence type="ECO:0000313" key="2">
    <source>
        <dbReference type="EMBL" id="GEU65517.1"/>
    </source>
</evidence>
<protein>
    <submittedName>
        <fullName evidence="2">Integrase, catalytic region, zinc finger, CCHC-type, peptidase aspartic, catalytic</fullName>
    </submittedName>
</protein>
<name>A0A6L2LX54_TANCI</name>
<evidence type="ECO:0000259" key="1">
    <source>
        <dbReference type="Pfam" id="PF22936"/>
    </source>
</evidence>
<dbReference type="Pfam" id="PF22936">
    <property type="entry name" value="Pol_BBD"/>
    <property type="match status" value="1"/>
</dbReference>
<reference evidence="2" key="1">
    <citation type="journal article" date="2019" name="Sci. Rep.">
        <title>Draft genome of Tanacetum cinerariifolium, the natural source of mosquito coil.</title>
        <authorList>
            <person name="Yamashiro T."/>
            <person name="Shiraishi A."/>
            <person name="Satake H."/>
            <person name="Nakayama K."/>
        </authorList>
    </citation>
    <scope>NUCLEOTIDE SEQUENCE</scope>
</reference>
<dbReference type="InterPro" id="IPR054722">
    <property type="entry name" value="PolX-like_BBD"/>
</dbReference>
<organism evidence="2">
    <name type="scientific">Tanacetum cinerariifolium</name>
    <name type="common">Dalmatian daisy</name>
    <name type="synonym">Chrysanthemum cinerariifolium</name>
    <dbReference type="NCBI Taxonomy" id="118510"/>
    <lineage>
        <taxon>Eukaryota</taxon>
        <taxon>Viridiplantae</taxon>
        <taxon>Streptophyta</taxon>
        <taxon>Embryophyta</taxon>
        <taxon>Tracheophyta</taxon>
        <taxon>Spermatophyta</taxon>
        <taxon>Magnoliopsida</taxon>
        <taxon>eudicotyledons</taxon>
        <taxon>Gunneridae</taxon>
        <taxon>Pentapetalae</taxon>
        <taxon>asterids</taxon>
        <taxon>campanulids</taxon>
        <taxon>Asterales</taxon>
        <taxon>Asteraceae</taxon>
        <taxon>Asteroideae</taxon>
        <taxon>Anthemideae</taxon>
        <taxon>Anthemidinae</taxon>
        <taxon>Tanacetum</taxon>
    </lineage>
</organism>
<dbReference type="AlphaFoldDB" id="A0A6L2LX54"/>
<comment type="caution">
    <text evidence="2">The sequence shown here is derived from an EMBL/GenBank/DDBJ whole genome shotgun (WGS) entry which is preliminary data.</text>
</comment>
<feature type="domain" description="Retrovirus-related Pol polyprotein from transposon TNT 1-94-like beta-barrel" evidence="1">
    <location>
        <begin position="293"/>
        <end position="359"/>
    </location>
</feature>
<proteinExistence type="predicted"/>